<feature type="chain" id="PRO_5010701482" evidence="1">
    <location>
        <begin position="21"/>
        <end position="210"/>
    </location>
</feature>
<dbReference type="PANTHER" id="PTHR30094:SF0">
    <property type="entry name" value="BIFUNCTIONAL GLUTATHIONYLSPERMIDINE SYNTHETASE_AMIDASE-RELATED"/>
    <property type="match status" value="1"/>
</dbReference>
<dbReference type="Gene3D" id="3.90.1720.10">
    <property type="entry name" value="endopeptidase domain like (from Nostoc punctiforme)"/>
    <property type="match status" value="1"/>
</dbReference>
<organism evidence="3 4">
    <name type="scientific">Achlya hypogyna</name>
    <name type="common">Oomycete</name>
    <name type="synonym">Protoachlya hypogyna</name>
    <dbReference type="NCBI Taxonomy" id="1202772"/>
    <lineage>
        <taxon>Eukaryota</taxon>
        <taxon>Sar</taxon>
        <taxon>Stramenopiles</taxon>
        <taxon>Oomycota</taxon>
        <taxon>Saprolegniomycetes</taxon>
        <taxon>Saprolegniales</taxon>
        <taxon>Achlyaceae</taxon>
        <taxon>Achlya</taxon>
    </lineage>
</organism>
<reference evidence="3 4" key="1">
    <citation type="journal article" date="2014" name="Genome Biol. Evol.">
        <title>The secreted proteins of Achlya hypogyna and Thraustotheca clavata identify the ancestral oomycete secretome and reveal gene acquisitions by horizontal gene transfer.</title>
        <authorList>
            <person name="Misner I."/>
            <person name="Blouin N."/>
            <person name="Leonard G."/>
            <person name="Richards T.A."/>
            <person name="Lane C.E."/>
        </authorList>
    </citation>
    <scope>NUCLEOTIDE SEQUENCE [LARGE SCALE GENOMIC DNA]</scope>
    <source>
        <strain evidence="3 4">ATCC 48635</strain>
    </source>
</reference>
<dbReference type="InterPro" id="IPR051705">
    <property type="entry name" value="Gsp_Synthetase/Amidase"/>
</dbReference>
<dbReference type="PANTHER" id="PTHR30094">
    <property type="entry name" value="BIFUNCTIONAL GLUTATHIONYLSPERMIDINE SYNTHETASE/AMIDASE-RELATED"/>
    <property type="match status" value="1"/>
</dbReference>
<dbReference type="AlphaFoldDB" id="A0A1V9ZET3"/>
<evidence type="ECO:0000313" key="4">
    <source>
        <dbReference type="Proteomes" id="UP000243579"/>
    </source>
</evidence>
<feature type="signal peptide" evidence="1">
    <location>
        <begin position="1"/>
        <end position="20"/>
    </location>
</feature>
<proteinExistence type="predicted"/>
<dbReference type="InterPro" id="IPR007921">
    <property type="entry name" value="CHAP_dom"/>
</dbReference>
<dbReference type="SUPFAM" id="SSF54001">
    <property type="entry name" value="Cysteine proteinases"/>
    <property type="match status" value="1"/>
</dbReference>
<dbReference type="EMBL" id="JNBR01000145">
    <property type="protein sequence ID" value="OQR96401.1"/>
    <property type="molecule type" value="Genomic_DNA"/>
</dbReference>
<sequence>MWKVVLLVFSAAVATSTTSSGTVAPFGTRIGVTMGPTDVYSCDNPVEDDPNFYPEGTDDSNGTYTGLKWQCVELARRFLFINHGLLFASVDGAVDIFNLTSIAVAGSNTSIPFVAHPQGGPTPPVLGSLLIYDSVGKFSPWGHVAVVVNVADNHIDIAEQNVENTYWAPGAPYSRRLSVTRTPTSFTVMKYFPEPEVVLGWMTAEIRPAC</sequence>
<keyword evidence="1" id="KW-0732">Signal</keyword>
<dbReference type="InterPro" id="IPR038765">
    <property type="entry name" value="Papain-like_cys_pep_sf"/>
</dbReference>
<dbReference type="STRING" id="1202772.A0A1V9ZET3"/>
<evidence type="ECO:0000256" key="1">
    <source>
        <dbReference type="SAM" id="SignalP"/>
    </source>
</evidence>
<comment type="caution">
    <text evidence="3">The sequence shown here is derived from an EMBL/GenBank/DDBJ whole genome shotgun (WGS) entry which is preliminary data.</text>
</comment>
<evidence type="ECO:0000259" key="2">
    <source>
        <dbReference type="PROSITE" id="PS50911"/>
    </source>
</evidence>
<dbReference type="PROSITE" id="PS50911">
    <property type="entry name" value="CHAP"/>
    <property type="match status" value="1"/>
</dbReference>
<name>A0A1V9ZET3_ACHHY</name>
<gene>
    <name evidence="3" type="ORF">ACHHYP_15815</name>
</gene>
<dbReference type="OrthoDB" id="299748at2759"/>
<accession>A0A1V9ZET3</accession>
<keyword evidence="4" id="KW-1185">Reference proteome</keyword>
<dbReference type="GO" id="GO:0016874">
    <property type="term" value="F:ligase activity"/>
    <property type="evidence" value="ECO:0007669"/>
    <property type="project" value="TreeGrafter"/>
</dbReference>
<dbReference type="Proteomes" id="UP000243579">
    <property type="component" value="Unassembled WGS sequence"/>
</dbReference>
<evidence type="ECO:0000313" key="3">
    <source>
        <dbReference type="EMBL" id="OQR96401.1"/>
    </source>
</evidence>
<feature type="domain" description="Peptidase C51" evidence="2">
    <location>
        <begin position="46"/>
        <end position="190"/>
    </location>
</feature>
<protein>
    <submittedName>
        <fullName evidence="3">Bifunctional glutathionylspermidine amidase/glutathionylspermidine synthetase</fullName>
    </submittedName>
</protein>
<dbReference type="Pfam" id="PF05257">
    <property type="entry name" value="CHAP"/>
    <property type="match status" value="1"/>
</dbReference>